<sequence>MSHLSHIKTSITNTQILKKTLDDLEFTYENEKMSYTTKKDIIVKKNGTQIFNLGWNGKAYTLIADLQFWHLNITSQKLLDKITQQYSYNSIIEESKKHGFNQINTKKLLNGSLKIALQRWN</sequence>
<comment type="subcellular location">
    <subcellularLocation>
        <location evidence="1">Plastid</location>
    </subcellularLocation>
</comment>
<dbReference type="EMBL" id="MK814651">
    <property type="protein sequence ID" value="QCI06225.1"/>
    <property type="molecule type" value="Genomic_DNA"/>
</dbReference>
<gene>
    <name evidence="5" type="primary">ycf35</name>
</gene>
<dbReference type="PANTHER" id="PTHR39638">
    <property type="entry name" value="YCF35"/>
    <property type="match status" value="1"/>
</dbReference>
<dbReference type="Pfam" id="PF06868">
    <property type="entry name" value="DUF1257"/>
    <property type="match status" value="1"/>
</dbReference>
<evidence type="ECO:0000313" key="5">
    <source>
        <dbReference type="EMBL" id="QCI06225.1"/>
    </source>
</evidence>
<protein>
    <recommendedName>
        <fullName evidence="3">Uncharacterized protein ycf35</fullName>
    </recommendedName>
</protein>
<evidence type="ECO:0000256" key="4">
    <source>
        <dbReference type="ARBA" id="ARBA00022640"/>
    </source>
</evidence>
<dbReference type="InterPro" id="IPR009666">
    <property type="entry name" value="Uncharacterised_Ycf35"/>
</dbReference>
<accession>A0A4D6WXF6</accession>
<evidence type="ECO:0000256" key="3">
    <source>
        <dbReference type="ARBA" id="ARBA00021585"/>
    </source>
</evidence>
<evidence type="ECO:0000256" key="2">
    <source>
        <dbReference type="ARBA" id="ARBA00009068"/>
    </source>
</evidence>
<organism evidence="5">
    <name type="scientific">Dicranema revolutum</name>
    <dbReference type="NCBI Taxonomy" id="239144"/>
    <lineage>
        <taxon>Eukaryota</taxon>
        <taxon>Rhodophyta</taxon>
        <taxon>Florideophyceae</taxon>
        <taxon>Rhodymeniophycidae</taxon>
        <taxon>Gigartinales</taxon>
        <taxon>Dicranemataceae</taxon>
        <taxon>Dicranema</taxon>
    </lineage>
</organism>
<reference evidence="5" key="2">
    <citation type="submission" date="2019-04" db="EMBL/GenBank/DDBJ databases">
        <authorList>
            <person name="Pasella M."/>
        </authorList>
    </citation>
    <scope>NUCLEOTIDE SEQUENCE</scope>
    <source>
        <strain evidence="5">VRM320</strain>
    </source>
</reference>
<proteinExistence type="inferred from homology"/>
<comment type="similarity">
    <text evidence="2">Belongs to the ycf35 family.</text>
</comment>
<dbReference type="GO" id="GO:0009536">
    <property type="term" value="C:plastid"/>
    <property type="evidence" value="ECO:0007669"/>
    <property type="project" value="UniProtKB-SubCell"/>
</dbReference>
<reference evidence="5" key="1">
    <citation type="journal article" date="2019" name="Mol. Phylogenet. Evol.">
        <title>Morphological evolution and classification of the red algal order Ceramiales inferred using plastid phylogenomics.</title>
        <authorList>
            <person name="Diaz-Tapia P."/>
            <person name="Pasella M.M."/>
            <person name="Verbruggen H."/>
            <person name="Maggs C.A."/>
        </authorList>
    </citation>
    <scope>NUCLEOTIDE SEQUENCE</scope>
    <source>
        <strain evidence="5">VRM320</strain>
    </source>
</reference>
<dbReference type="AlphaFoldDB" id="A0A4D6WXF6"/>
<geneLocation type="plastid" evidence="5"/>
<dbReference type="PANTHER" id="PTHR39638:SF2">
    <property type="entry name" value="YCF35"/>
    <property type="match status" value="1"/>
</dbReference>
<keyword evidence="4 5" id="KW-0934">Plastid</keyword>
<name>A0A4D6WXF6_9FLOR</name>
<evidence type="ECO:0000256" key="1">
    <source>
        <dbReference type="ARBA" id="ARBA00004474"/>
    </source>
</evidence>